<evidence type="ECO:0000256" key="1">
    <source>
        <dbReference type="ARBA" id="ARBA00022729"/>
    </source>
</evidence>
<dbReference type="PANTHER" id="PTHR47976:SF102">
    <property type="entry name" value="G-TYPE LECTIN S-RECEPTOR-LIKE SERINE_THREONINE-PROTEIN KINASE LECRK3"/>
    <property type="match status" value="1"/>
</dbReference>
<dbReference type="SMART" id="SM00219">
    <property type="entry name" value="TyrKc"/>
    <property type="match status" value="1"/>
</dbReference>
<dbReference type="SUPFAM" id="SSF56112">
    <property type="entry name" value="Protein kinase-like (PK-like)"/>
    <property type="match status" value="1"/>
</dbReference>
<dbReference type="InterPro" id="IPR011009">
    <property type="entry name" value="Kinase-like_dom_sf"/>
</dbReference>
<organism evidence="3 4">
    <name type="scientific">Hibiscus sabdariffa</name>
    <name type="common">roselle</name>
    <dbReference type="NCBI Taxonomy" id="183260"/>
    <lineage>
        <taxon>Eukaryota</taxon>
        <taxon>Viridiplantae</taxon>
        <taxon>Streptophyta</taxon>
        <taxon>Embryophyta</taxon>
        <taxon>Tracheophyta</taxon>
        <taxon>Spermatophyta</taxon>
        <taxon>Magnoliopsida</taxon>
        <taxon>eudicotyledons</taxon>
        <taxon>Gunneridae</taxon>
        <taxon>Pentapetalae</taxon>
        <taxon>rosids</taxon>
        <taxon>malvids</taxon>
        <taxon>Malvales</taxon>
        <taxon>Malvaceae</taxon>
        <taxon>Malvoideae</taxon>
        <taxon>Hibiscus</taxon>
    </lineage>
</organism>
<dbReference type="InterPro" id="IPR000719">
    <property type="entry name" value="Prot_kinase_dom"/>
</dbReference>
<comment type="caution">
    <text evidence="3">The sequence shown here is derived from an EMBL/GenBank/DDBJ whole genome shotgun (WGS) entry which is preliminary data.</text>
</comment>
<dbReference type="InterPro" id="IPR020635">
    <property type="entry name" value="Tyr_kinase_cat_dom"/>
</dbReference>
<proteinExistence type="predicted"/>
<dbReference type="Proteomes" id="UP001472677">
    <property type="component" value="Unassembled WGS sequence"/>
</dbReference>
<dbReference type="PROSITE" id="PS50011">
    <property type="entry name" value="PROTEIN_KINASE_DOM"/>
    <property type="match status" value="1"/>
</dbReference>
<dbReference type="Gene3D" id="1.10.510.10">
    <property type="entry name" value="Transferase(Phosphotransferase) domain 1"/>
    <property type="match status" value="2"/>
</dbReference>
<keyword evidence="4" id="KW-1185">Reference proteome</keyword>
<reference evidence="3 4" key="1">
    <citation type="journal article" date="2024" name="G3 (Bethesda)">
        <title>Genome assembly of Hibiscus sabdariffa L. provides insights into metabolisms of medicinal natural products.</title>
        <authorList>
            <person name="Kim T."/>
        </authorList>
    </citation>
    <scope>NUCLEOTIDE SEQUENCE [LARGE SCALE GENOMIC DNA]</scope>
    <source>
        <strain evidence="3">TK-2024</strain>
        <tissue evidence="3">Old leaves</tissue>
    </source>
</reference>
<gene>
    <name evidence="3" type="ORF">V6N12_028274</name>
</gene>
<dbReference type="EMBL" id="JBBPBM010000008">
    <property type="protein sequence ID" value="KAK8572216.1"/>
    <property type="molecule type" value="Genomic_DNA"/>
</dbReference>
<dbReference type="PANTHER" id="PTHR47976">
    <property type="entry name" value="G-TYPE LECTIN S-RECEPTOR-LIKE SERINE/THREONINE-PROTEIN KINASE SD2-5"/>
    <property type="match status" value="1"/>
</dbReference>
<keyword evidence="1" id="KW-0732">Signal</keyword>
<feature type="domain" description="Protein kinase" evidence="2">
    <location>
        <begin position="1"/>
        <end position="161"/>
    </location>
</feature>
<protein>
    <recommendedName>
        <fullName evidence="2">Protein kinase domain-containing protein</fullName>
    </recommendedName>
</protein>
<sequence length="184" mass="20895">MMEPILFRSNLKINWEGRIIVTLNIARGIFYLHEECHIQIIHCDNKPENILMDDKGHAKIPDFGLAKLLMPNQSKTFTVKADIYSFGIMLFEIVLCCRNVEVNVPDNEQVLVTSELQRLVPEDEVDKKLERVVKVGLCCTQNEPSSRPTRKKAILMLEGTVNIAEPPCPSSIVSSQSMQSRNED</sequence>
<evidence type="ECO:0000313" key="3">
    <source>
        <dbReference type="EMBL" id="KAK8572216.1"/>
    </source>
</evidence>
<dbReference type="Pfam" id="PF00069">
    <property type="entry name" value="Pkinase"/>
    <property type="match status" value="1"/>
</dbReference>
<accession>A0ABR2F5F5</accession>
<evidence type="ECO:0000259" key="2">
    <source>
        <dbReference type="PROSITE" id="PS50011"/>
    </source>
</evidence>
<name>A0ABR2F5F5_9ROSI</name>
<dbReference type="InterPro" id="IPR051343">
    <property type="entry name" value="G-type_lectin_kinases/EP1-like"/>
</dbReference>
<evidence type="ECO:0000313" key="4">
    <source>
        <dbReference type="Proteomes" id="UP001472677"/>
    </source>
</evidence>